<reference evidence="2 3" key="1">
    <citation type="submission" date="2023-01" db="EMBL/GenBank/DDBJ databases">
        <title>Cultivation and genomic characterization of new, ubiquitous marine nitrite-oxidizing bacteria from the Nitrospirales.</title>
        <authorList>
            <person name="Mueller A.J."/>
            <person name="Daebeler A."/>
            <person name="Herbold C.W."/>
            <person name="Kirkegaard R.H."/>
            <person name="Daims H."/>
        </authorList>
    </citation>
    <scope>NUCLEOTIDE SEQUENCE [LARGE SCALE GENOMIC DNA]</scope>
    <source>
        <strain evidence="2 3">DK</strain>
    </source>
</reference>
<keyword evidence="1" id="KW-0472">Membrane</keyword>
<dbReference type="PANTHER" id="PTHR39650:SF1">
    <property type="entry name" value="CDP-ARCHAEOL SYNTHASE"/>
    <property type="match status" value="1"/>
</dbReference>
<name>A0AA96GJ65_9BACT</name>
<dbReference type="RefSeq" id="WP_312745826.1">
    <property type="nucleotide sequence ID" value="NZ_CP116968.1"/>
</dbReference>
<accession>A0AA96GJ65</accession>
<evidence type="ECO:0000313" key="2">
    <source>
        <dbReference type="EMBL" id="WNM62393.1"/>
    </source>
</evidence>
<organism evidence="2 3">
    <name type="scientific">Candidatus Nitrospira neomarina</name>
    <dbReference type="NCBI Taxonomy" id="3020899"/>
    <lineage>
        <taxon>Bacteria</taxon>
        <taxon>Pseudomonadati</taxon>
        <taxon>Nitrospirota</taxon>
        <taxon>Nitrospiria</taxon>
        <taxon>Nitrospirales</taxon>
        <taxon>Nitrospiraceae</taxon>
        <taxon>Nitrospira</taxon>
    </lineage>
</organism>
<dbReference type="EMBL" id="CP116968">
    <property type="protein sequence ID" value="WNM62393.1"/>
    <property type="molecule type" value="Genomic_DNA"/>
</dbReference>
<feature type="transmembrane region" description="Helical" evidence="1">
    <location>
        <begin position="124"/>
        <end position="150"/>
    </location>
</feature>
<dbReference type="InterPro" id="IPR032690">
    <property type="entry name" value="CarS"/>
</dbReference>
<proteinExistence type="predicted"/>
<protein>
    <submittedName>
        <fullName evidence="2">CDP-archaeol synthase</fullName>
    </submittedName>
</protein>
<gene>
    <name evidence="2" type="ORF">PQG83_01220</name>
</gene>
<dbReference type="AlphaFoldDB" id="A0AA96GJ65"/>
<dbReference type="KEGG" id="nneo:PQG83_01220"/>
<keyword evidence="1" id="KW-1133">Transmembrane helix</keyword>
<evidence type="ECO:0000256" key="1">
    <source>
        <dbReference type="SAM" id="Phobius"/>
    </source>
</evidence>
<sequence length="159" mass="16979">MVYLQAFLLIMAANAAPIFGRLLMKGRWSAPLDGGATFFDGQPLLGPSKTYRGVAFSLVGTVLAADVLAMPWEIGLLTGGLAMTGDCLSSFIKRRLGYASGGMALGLDQIPESLFPLLGLWGPLSLSAIGIMATAGAFMVIELFISPILYRFRIRKNPH</sequence>
<evidence type="ECO:0000313" key="3">
    <source>
        <dbReference type="Proteomes" id="UP001302494"/>
    </source>
</evidence>
<dbReference type="Pfam" id="PF01864">
    <property type="entry name" value="CarS-like"/>
    <property type="match status" value="1"/>
</dbReference>
<keyword evidence="3" id="KW-1185">Reference proteome</keyword>
<dbReference type="PANTHER" id="PTHR39650">
    <property type="entry name" value="CDP-ARCHAEOL SYNTHASE"/>
    <property type="match status" value="1"/>
</dbReference>
<keyword evidence="1" id="KW-0812">Transmembrane</keyword>
<dbReference type="Proteomes" id="UP001302494">
    <property type="component" value="Chromosome"/>
</dbReference>